<dbReference type="FunFam" id="3.30.565.10:FF:000006">
    <property type="entry name" value="Sensor histidine kinase WalK"/>
    <property type="match status" value="1"/>
</dbReference>
<dbReference type="InterPro" id="IPR001610">
    <property type="entry name" value="PAC"/>
</dbReference>
<dbReference type="SUPFAM" id="SSF47384">
    <property type="entry name" value="Homodimeric domain of signal transducing histidine kinase"/>
    <property type="match status" value="1"/>
</dbReference>
<dbReference type="InterPro" id="IPR004358">
    <property type="entry name" value="Sig_transdc_His_kin-like_C"/>
</dbReference>
<dbReference type="EC" id="2.7.13.3" evidence="2"/>
<keyword evidence="7" id="KW-0472">Membrane</keyword>
<evidence type="ECO:0000256" key="1">
    <source>
        <dbReference type="ARBA" id="ARBA00000085"/>
    </source>
</evidence>
<evidence type="ECO:0000256" key="6">
    <source>
        <dbReference type="ARBA" id="ARBA00023012"/>
    </source>
</evidence>
<dbReference type="GO" id="GO:0000155">
    <property type="term" value="F:phosphorelay sensor kinase activity"/>
    <property type="evidence" value="ECO:0007669"/>
    <property type="project" value="InterPro"/>
</dbReference>
<organism evidence="11 12">
    <name type="scientific">Tumidithrix elongata BACA0141</name>
    <dbReference type="NCBI Taxonomy" id="2716417"/>
    <lineage>
        <taxon>Bacteria</taxon>
        <taxon>Bacillati</taxon>
        <taxon>Cyanobacteriota</taxon>
        <taxon>Cyanophyceae</taxon>
        <taxon>Pseudanabaenales</taxon>
        <taxon>Pseudanabaenaceae</taxon>
        <taxon>Tumidithrix</taxon>
        <taxon>Tumidithrix elongata</taxon>
    </lineage>
</organism>
<dbReference type="PANTHER" id="PTHR43711:SF1">
    <property type="entry name" value="HISTIDINE KINASE 1"/>
    <property type="match status" value="1"/>
</dbReference>
<keyword evidence="3" id="KW-0597">Phosphoprotein</keyword>
<reference evidence="11" key="1">
    <citation type="submission" date="2024-01" db="EMBL/GenBank/DDBJ databases">
        <title>Bank of Algae and Cyanobacteria of the Azores (BACA) strain genomes.</title>
        <authorList>
            <person name="Luz R."/>
            <person name="Cordeiro R."/>
            <person name="Fonseca A."/>
            <person name="Goncalves V."/>
        </authorList>
    </citation>
    <scope>NUCLEOTIDE SEQUENCE</scope>
    <source>
        <strain evidence="11">BACA0141</strain>
    </source>
</reference>
<name>A0AAW9PZ59_9CYAN</name>
<dbReference type="Pfam" id="PF08448">
    <property type="entry name" value="PAS_4"/>
    <property type="match status" value="1"/>
</dbReference>
<dbReference type="Gene3D" id="3.30.450.20">
    <property type="entry name" value="PAS domain"/>
    <property type="match status" value="1"/>
</dbReference>
<dbReference type="InterPro" id="IPR036890">
    <property type="entry name" value="HATPase_C_sf"/>
</dbReference>
<evidence type="ECO:0000256" key="5">
    <source>
        <dbReference type="ARBA" id="ARBA00022777"/>
    </source>
</evidence>
<dbReference type="SMART" id="SM00086">
    <property type="entry name" value="PAC"/>
    <property type="match status" value="1"/>
</dbReference>
<evidence type="ECO:0000259" key="8">
    <source>
        <dbReference type="PROSITE" id="PS50109"/>
    </source>
</evidence>
<dbReference type="FunFam" id="1.10.287.130:FF:000001">
    <property type="entry name" value="Two-component sensor histidine kinase"/>
    <property type="match status" value="1"/>
</dbReference>
<proteinExistence type="predicted"/>
<dbReference type="InterPro" id="IPR036097">
    <property type="entry name" value="HisK_dim/P_sf"/>
</dbReference>
<keyword evidence="6" id="KW-0902">Two-component regulatory system</keyword>
<protein>
    <recommendedName>
        <fullName evidence="2">histidine kinase</fullName>
        <ecNumber evidence="2">2.7.13.3</ecNumber>
    </recommendedName>
</protein>
<dbReference type="InterPro" id="IPR000014">
    <property type="entry name" value="PAS"/>
</dbReference>
<evidence type="ECO:0000313" key="11">
    <source>
        <dbReference type="EMBL" id="MEE3716325.1"/>
    </source>
</evidence>
<dbReference type="PROSITE" id="PS50109">
    <property type="entry name" value="HIS_KIN"/>
    <property type="match status" value="1"/>
</dbReference>
<dbReference type="PRINTS" id="PR00344">
    <property type="entry name" value="BCTRLSENSOR"/>
</dbReference>
<dbReference type="Proteomes" id="UP001333818">
    <property type="component" value="Unassembled WGS sequence"/>
</dbReference>
<evidence type="ECO:0000259" key="10">
    <source>
        <dbReference type="PROSITE" id="PS50113"/>
    </source>
</evidence>
<dbReference type="NCBIfam" id="TIGR00229">
    <property type="entry name" value="sensory_box"/>
    <property type="match status" value="1"/>
</dbReference>
<dbReference type="InterPro" id="IPR035965">
    <property type="entry name" value="PAS-like_dom_sf"/>
</dbReference>
<dbReference type="PROSITE" id="PS50113">
    <property type="entry name" value="PAC"/>
    <property type="match status" value="1"/>
</dbReference>
<keyword evidence="11" id="KW-0547">Nucleotide-binding</keyword>
<dbReference type="InterPro" id="IPR005467">
    <property type="entry name" value="His_kinase_dom"/>
</dbReference>
<dbReference type="InterPro" id="IPR003594">
    <property type="entry name" value="HATPase_dom"/>
</dbReference>
<evidence type="ECO:0000256" key="7">
    <source>
        <dbReference type="ARBA" id="ARBA00023136"/>
    </source>
</evidence>
<dbReference type="Pfam" id="PF02518">
    <property type="entry name" value="HATPase_c"/>
    <property type="match status" value="1"/>
</dbReference>
<keyword evidence="11" id="KW-0067">ATP-binding</keyword>
<feature type="domain" description="PAS" evidence="9">
    <location>
        <begin position="23"/>
        <end position="94"/>
    </location>
</feature>
<dbReference type="SUPFAM" id="SSF55874">
    <property type="entry name" value="ATPase domain of HSP90 chaperone/DNA topoisomerase II/histidine kinase"/>
    <property type="match status" value="1"/>
</dbReference>
<dbReference type="RefSeq" id="WP_330482752.1">
    <property type="nucleotide sequence ID" value="NZ_JAZBJZ010000016.1"/>
</dbReference>
<dbReference type="InterPro" id="IPR000700">
    <property type="entry name" value="PAS-assoc_C"/>
</dbReference>
<dbReference type="CDD" id="cd00082">
    <property type="entry name" value="HisKA"/>
    <property type="match status" value="1"/>
</dbReference>
<dbReference type="Gene3D" id="1.10.287.130">
    <property type="match status" value="1"/>
</dbReference>
<evidence type="ECO:0000259" key="9">
    <source>
        <dbReference type="PROSITE" id="PS50112"/>
    </source>
</evidence>
<dbReference type="InterPro" id="IPR013656">
    <property type="entry name" value="PAS_4"/>
</dbReference>
<dbReference type="GO" id="GO:0005524">
    <property type="term" value="F:ATP binding"/>
    <property type="evidence" value="ECO:0007669"/>
    <property type="project" value="UniProtKB-KW"/>
</dbReference>
<feature type="domain" description="Histidine kinase" evidence="8">
    <location>
        <begin position="153"/>
        <end position="370"/>
    </location>
</feature>
<dbReference type="InterPro" id="IPR050736">
    <property type="entry name" value="Sensor_HK_Regulatory"/>
</dbReference>
<dbReference type="SUPFAM" id="SSF55785">
    <property type="entry name" value="PYP-like sensor domain (PAS domain)"/>
    <property type="match status" value="1"/>
</dbReference>
<dbReference type="Gene3D" id="3.30.565.10">
    <property type="entry name" value="Histidine kinase-like ATPase, C-terminal domain"/>
    <property type="match status" value="1"/>
</dbReference>
<gene>
    <name evidence="11" type="ORF">V2H45_06165</name>
</gene>
<keyword evidence="12" id="KW-1185">Reference proteome</keyword>
<evidence type="ECO:0000256" key="3">
    <source>
        <dbReference type="ARBA" id="ARBA00022553"/>
    </source>
</evidence>
<dbReference type="AlphaFoldDB" id="A0AAW9PZ59"/>
<accession>A0AAW9PZ59</accession>
<dbReference type="CDD" id="cd00130">
    <property type="entry name" value="PAS"/>
    <property type="match status" value="1"/>
</dbReference>
<dbReference type="InterPro" id="IPR003661">
    <property type="entry name" value="HisK_dim/P_dom"/>
</dbReference>
<comment type="catalytic activity">
    <reaction evidence="1">
        <text>ATP + protein L-histidine = ADP + protein N-phospho-L-histidine.</text>
        <dbReference type="EC" id="2.7.13.3"/>
    </reaction>
</comment>
<dbReference type="CDD" id="cd16922">
    <property type="entry name" value="HATPase_EvgS-ArcB-TorS-like"/>
    <property type="match status" value="1"/>
</dbReference>
<keyword evidence="4" id="KW-0808">Transferase</keyword>
<dbReference type="EMBL" id="JAZBJZ010000016">
    <property type="protein sequence ID" value="MEE3716325.1"/>
    <property type="molecule type" value="Genomic_DNA"/>
</dbReference>
<dbReference type="PROSITE" id="PS50112">
    <property type="entry name" value="PAS"/>
    <property type="match status" value="1"/>
</dbReference>
<dbReference type="PANTHER" id="PTHR43711">
    <property type="entry name" value="TWO-COMPONENT HISTIDINE KINASE"/>
    <property type="match status" value="1"/>
</dbReference>
<dbReference type="SMART" id="SM00388">
    <property type="entry name" value="HisKA"/>
    <property type="match status" value="1"/>
</dbReference>
<comment type="caution">
    <text evidence="11">The sequence shown here is derived from an EMBL/GenBank/DDBJ whole genome shotgun (WGS) entry which is preliminary data.</text>
</comment>
<sequence>MLFFIYRFGIGVDKLNEIALTEANRRWQSLLDNVRLIVVGLNHAGKVEYINPFFLTTTGYKLDEVLGKDWFSNFLPQQEQEQVNRVFLDILQEDFYPHYQNAILTKAGKERVVAWNNTLLRNQAGEIIGVIGIGEDITDKLKIERVKSEFISIVSHELRTPLASIRGALGLLASGVLSQKPETAQHMLDIAVFDTERLVRLVNDILDLERLESHNVSLDRQWCDAAELCQQALETMQAIATENQIELSFETQSIQIWVDRDRIVQTLVNLLSNAVKFSSPQSKVQLAVASQADGVVFHVSDRGRGIPADLLESVFERFHQVDASDSRQKGGTGLGLAICRSIVQQHGGTIWVESVLEQGSTFSFTIPHRVS</sequence>
<evidence type="ECO:0000256" key="4">
    <source>
        <dbReference type="ARBA" id="ARBA00022679"/>
    </source>
</evidence>
<evidence type="ECO:0000256" key="2">
    <source>
        <dbReference type="ARBA" id="ARBA00012438"/>
    </source>
</evidence>
<dbReference type="SMART" id="SM00091">
    <property type="entry name" value="PAS"/>
    <property type="match status" value="1"/>
</dbReference>
<keyword evidence="5" id="KW-0418">Kinase</keyword>
<feature type="domain" description="PAC" evidence="10">
    <location>
        <begin position="97"/>
        <end position="149"/>
    </location>
</feature>
<evidence type="ECO:0000313" key="12">
    <source>
        <dbReference type="Proteomes" id="UP001333818"/>
    </source>
</evidence>
<dbReference type="SMART" id="SM00387">
    <property type="entry name" value="HATPase_c"/>
    <property type="match status" value="1"/>
</dbReference>
<dbReference type="Pfam" id="PF00512">
    <property type="entry name" value="HisKA"/>
    <property type="match status" value="1"/>
</dbReference>